<dbReference type="OrthoDB" id="27962at2759"/>
<gene>
    <name evidence="1" type="ORF">TELCIR_06225</name>
</gene>
<evidence type="ECO:0000313" key="1">
    <source>
        <dbReference type="EMBL" id="PIO71856.1"/>
    </source>
</evidence>
<organism evidence="1 2">
    <name type="scientific">Teladorsagia circumcincta</name>
    <name type="common">Brown stomach worm</name>
    <name type="synonym">Ostertagia circumcincta</name>
    <dbReference type="NCBI Taxonomy" id="45464"/>
    <lineage>
        <taxon>Eukaryota</taxon>
        <taxon>Metazoa</taxon>
        <taxon>Ecdysozoa</taxon>
        <taxon>Nematoda</taxon>
        <taxon>Chromadorea</taxon>
        <taxon>Rhabditida</taxon>
        <taxon>Rhabditina</taxon>
        <taxon>Rhabditomorpha</taxon>
        <taxon>Strongyloidea</taxon>
        <taxon>Trichostrongylidae</taxon>
        <taxon>Teladorsagia</taxon>
    </lineage>
</organism>
<proteinExistence type="predicted"/>
<keyword evidence="2" id="KW-1185">Reference proteome</keyword>
<protein>
    <submittedName>
        <fullName evidence="1">Uncharacterized protein</fullName>
    </submittedName>
</protein>
<reference evidence="1 2" key="1">
    <citation type="submission" date="2015-09" db="EMBL/GenBank/DDBJ databases">
        <title>Draft genome of the parasitic nematode Teladorsagia circumcincta isolate WARC Sus (inbred).</title>
        <authorList>
            <person name="Mitreva M."/>
        </authorList>
    </citation>
    <scope>NUCLEOTIDE SEQUENCE [LARGE SCALE GENOMIC DNA]</scope>
    <source>
        <strain evidence="1 2">S</strain>
    </source>
</reference>
<sequence length="174" mass="19128">MGRGVRKELVCVVEKLRATLELHVAKHLDIRWAIPAMSLEGLVPVGALLSSVSLLKQLVLPAISLDISVNGTPYLSEDDISVGIDDFDGVITLECYQEISSFFGTVDKSENLLVVPHVSISSPRCELSFHVMFRVEGVHKIRPQIVSRRANESLFSDEIFVSPVGFSVSTKAHQ</sequence>
<dbReference type="Proteomes" id="UP000230423">
    <property type="component" value="Unassembled WGS sequence"/>
</dbReference>
<evidence type="ECO:0000313" key="2">
    <source>
        <dbReference type="Proteomes" id="UP000230423"/>
    </source>
</evidence>
<accession>A0A2G9UNX6</accession>
<dbReference type="EMBL" id="KZ345826">
    <property type="protein sequence ID" value="PIO71856.1"/>
    <property type="molecule type" value="Genomic_DNA"/>
</dbReference>
<dbReference type="AlphaFoldDB" id="A0A2G9UNX6"/>
<name>A0A2G9UNX6_TELCI</name>